<dbReference type="SMART" id="SM00028">
    <property type="entry name" value="TPR"/>
    <property type="match status" value="2"/>
</dbReference>
<sequence>IEAGKITTQVKSEPSNRNEKKDDTPDPQPSKIGKRKLWAFRFIAIVILPLALFTILEVGLRLAEYGYPSGFFVPSTVDGREVLIENQKFGRRFFPAHLARTPRPMVLSPEKPAGSYRIFVFGESAAMGDPEPSFGLARLLEVLLEDQFPATDFEVINAAMTAINSHVVREIAHDCMDLDGDLWLVYMGNNEVIGPYGAGTIFGERVPPLGVIRASTVLGRTRIGQLFGSFKSTASAPKTWDGLEMFIEQQVHRDDPAMARVHSHFKSNLDAIIRMGRESGAKVLVSTVAVNLKDCAPFGSLHREGLLPEEKADWEQQWEEGVKAEHAGRFDEALGKYREAEKIDASYAELQYRLGRCLSALGKPDEARLAYELARDADVLHFRSDSGNEKIVRSLVEKHADPGVGLMDAVDRLNERSEDG</sequence>
<dbReference type="SUPFAM" id="SSF52266">
    <property type="entry name" value="SGNH hydrolase"/>
    <property type="match status" value="1"/>
</dbReference>
<dbReference type="SUPFAM" id="SSF48452">
    <property type="entry name" value="TPR-like"/>
    <property type="match status" value="1"/>
</dbReference>
<gene>
    <name evidence="3" type="ORF">METZ01_LOCUS276005</name>
</gene>
<feature type="non-terminal residue" evidence="3">
    <location>
        <position position="1"/>
    </location>
</feature>
<organism evidence="3">
    <name type="scientific">marine metagenome</name>
    <dbReference type="NCBI Taxonomy" id="408172"/>
    <lineage>
        <taxon>unclassified sequences</taxon>
        <taxon>metagenomes</taxon>
        <taxon>ecological metagenomes</taxon>
    </lineage>
</organism>
<accession>A0A382KKD0</accession>
<dbReference type="EMBL" id="UINC01080322">
    <property type="protein sequence ID" value="SVC23151.1"/>
    <property type="molecule type" value="Genomic_DNA"/>
</dbReference>
<reference evidence="3" key="1">
    <citation type="submission" date="2018-05" db="EMBL/GenBank/DDBJ databases">
        <authorList>
            <person name="Lanie J.A."/>
            <person name="Ng W.-L."/>
            <person name="Kazmierczak K.M."/>
            <person name="Andrzejewski T.M."/>
            <person name="Davidsen T.M."/>
            <person name="Wayne K.J."/>
            <person name="Tettelin H."/>
            <person name="Glass J.I."/>
            <person name="Rusch D."/>
            <person name="Podicherti R."/>
            <person name="Tsui H.-C.T."/>
            <person name="Winkler M.E."/>
        </authorList>
    </citation>
    <scope>NUCLEOTIDE SEQUENCE</scope>
</reference>
<evidence type="ECO:0000256" key="2">
    <source>
        <dbReference type="SAM" id="Phobius"/>
    </source>
</evidence>
<feature type="compositionally biased region" description="Polar residues" evidence="1">
    <location>
        <begin position="1"/>
        <end position="13"/>
    </location>
</feature>
<keyword evidence="2" id="KW-1133">Transmembrane helix</keyword>
<dbReference type="InterPro" id="IPR011990">
    <property type="entry name" value="TPR-like_helical_dom_sf"/>
</dbReference>
<evidence type="ECO:0000256" key="1">
    <source>
        <dbReference type="SAM" id="MobiDB-lite"/>
    </source>
</evidence>
<dbReference type="Pfam" id="PF14559">
    <property type="entry name" value="TPR_19"/>
    <property type="match status" value="1"/>
</dbReference>
<dbReference type="InterPro" id="IPR019734">
    <property type="entry name" value="TPR_rpt"/>
</dbReference>
<dbReference type="AlphaFoldDB" id="A0A382KKD0"/>
<feature type="non-terminal residue" evidence="3">
    <location>
        <position position="420"/>
    </location>
</feature>
<name>A0A382KKD0_9ZZZZ</name>
<keyword evidence="2" id="KW-0812">Transmembrane</keyword>
<proteinExistence type="predicted"/>
<protein>
    <submittedName>
        <fullName evidence="3">Uncharacterized protein</fullName>
    </submittedName>
</protein>
<feature type="transmembrane region" description="Helical" evidence="2">
    <location>
        <begin position="38"/>
        <end position="56"/>
    </location>
</feature>
<feature type="region of interest" description="Disordered" evidence="1">
    <location>
        <begin position="1"/>
        <end position="30"/>
    </location>
</feature>
<keyword evidence="2" id="KW-0472">Membrane</keyword>
<evidence type="ECO:0000313" key="3">
    <source>
        <dbReference type="EMBL" id="SVC23151.1"/>
    </source>
</evidence>
<feature type="compositionally biased region" description="Basic and acidic residues" evidence="1">
    <location>
        <begin position="14"/>
        <end position="24"/>
    </location>
</feature>
<dbReference type="Gene3D" id="1.25.40.10">
    <property type="entry name" value="Tetratricopeptide repeat domain"/>
    <property type="match status" value="1"/>
</dbReference>